<feature type="transmembrane region" description="Helical" evidence="1">
    <location>
        <begin position="7"/>
        <end position="28"/>
    </location>
</feature>
<evidence type="ECO:0008006" key="4">
    <source>
        <dbReference type="Google" id="ProtNLM"/>
    </source>
</evidence>
<keyword evidence="3" id="KW-1185">Reference proteome</keyword>
<dbReference type="AlphaFoldDB" id="A0AAV1WGT3"/>
<keyword evidence="1" id="KW-0812">Transmembrane</keyword>
<evidence type="ECO:0000256" key="1">
    <source>
        <dbReference type="SAM" id="Phobius"/>
    </source>
</evidence>
<gene>
    <name evidence="2" type="ORF">LLUT_LOCUS9309</name>
</gene>
<sequence length="122" mass="13874">MMKKLCPFIFILSISVSGFNFFSIFFVLNIPCSSYRFNFSFPCIIASFSLLRYSRLLVVQKKKCYVLITDGSSNSTLAINLAHRVVSEGVRISFLLRSINKMDKAKEVYVTHGEGSDRRKGL</sequence>
<organism evidence="2 3">
    <name type="scientific">Lupinus luteus</name>
    <name type="common">European yellow lupine</name>
    <dbReference type="NCBI Taxonomy" id="3873"/>
    <lineage>
        <taxon>Eukaryota</taxon>
        <taxon>Viridiplantae</taxon>
        <taxon>Streptophyta</taxon>
        <taxon>Embryophyta</taxon>
        <taxon>Tracheophyta</taxon>
        <taxon>Spermatophyta</taxon>
        <taxon>Magnoliopsida</taxon>
        <taxon>eudicotyledons</taxon>
        <taxon>Gunneridae</taxon>
        <taxon>Pentapetalae</taxon>
        <taxon>rosids</taxon>
        <taxon>fabids</taxon>
        <taxon>Fabales</taxon>
        <taxon>Fabaceae</taxon>
        <taxon>Papilionoideae</taxon>
        <taxon>50 kb inversion clade</taxon>
        <taxon>genistoids sensu lato</taxon>
        <taxon>core genistoids</taxon>
        <taxon>Genisteae</taxon>
        <taxon>Lupinus</taxon>
    </lineage>
</organism>
<proteinExistence type="predicted"/>
<feature type="transmembrane region" description="Helical" evidence="1">
    <location>
        <begin position="34"/>
        <end position="53"/>
    </location>
</feature>
<dbReference type="Proteomes" id="UP001497480">
    <property type="component" value="Unassembled WGS sequence"/>
</dbReference>
<keyword evidence="1" id="KW-0472">Membrane</keyword>
<comment type="caution">
    <text evidence="2">The sequence shown here is derived from an EMBL/GenBank/DDBJ whole genome shotgun (WGS) entry which is preliminary data.</text>
</comment>
<keyword evidence="1" id="KW-1133">Transmembrane helix</keyword>
<dbReference type="EMBL" id="CAXHTB010000006">
    <property type="protein sequence ID" value="CAL0308249.1"/>
    <property type="molecule type" value="Genomic_DNA"/>
</dbReference>
<name>A0AAV1WGT3_LUPLU</name>
<evidence type="ECO:0000313" key="2">
    <source>
        <dbReference type="EMBL" id="CAL0308249.1"/>
    </source>
</evidence>
<protein>
    <recommendedName>
        <fullName evidence="4">UspA domain-containing protein</fullName>
    </recommendedName>
</protein>
<accession>A0AAV1WGT3</accession>
<reference evidence="2 3" key="1">
    <citation type="submission" date="2024-03" db="EMBL/GenBank/DDBJ databases">
        <authorList>
            <person name="Martinez-Hernandez J."/>
        </authorList>
    </citation>
    <scope>NUCLEOTIDE SEQUENCE [LARGE SCALE GENOMIC DNA]</scope>
</reference>
<evidence type="ECO:0000313" key="3">
    <source>
        <dbReference type="Proteomes" id="UP001497480"/>
    </source>
</evidence>